<dbReference type="InterPro" id="IPR017996">
    <property type="entry name" value="MRJP/yellow-related"/>
</dbReference>
<evidence type="ECO:0000256" key="1">
    <source>
        <dbReference type="ARBA" id="ARBA00004613"/>
    </source>
</evidence>
<dbReference type="PANTHER" id="PTHR10009:SF13">
    <property type="entry name" value="DOPAMINECHROME TAUTOMERASE"/>
    <property type="match status" value="1"/>
</dbReference>
<proteinExistence type="inferred from homology"/>
<dbReference type="GeneID" id="107216515"/>
<evidence type="ECO:0000313" key="6">
    <source>
        <dbReference type="RefSeq" id="XP_015509212.1"/>
    </source>
</evidence>
<evidence type="ECO:0000313" key="5">
    <source>
        <dbReference type="Proteomes" id="UP000829291"/>
    </source>
</evidence>
<evidence type="ECO:0000256" key="2">
    <source>
        <dbReference type="ARBA" id="ARBA00009127"/>
    </source>
</evidence>
<dbReference type="RefSeq" id="XP_015509213.1">
    <property type="nucleotide sequence ID" value="XM_015653727.1"/>
</dbReference>
<dbReference type="Pfam" id="PF03022">
    <property type="entry name" value="MRJP"/>
    <property type="match status" value="1"/>
</dbReference>
<dbReference type="KEGG" id="nlo:107216515"/>
<dbReference type="RefSeq" id="XP_015509212.1">
    <property type="nucleotide sequence ID" value="XM_015653726.1"/>
</dbReference>
<dbReference type="AlphaFoldDB" id="A0A6J0B4X3"/>
<evidence type="ECO:0000256" key="3">
    <source>
        <dbReference type="ARBA" id="ARBA00022525"/>
    </source>
</evidence>
<dbReference type="PANTHER" id="PTHR10009">
    <property type="entry name" value="PROTEIN YELLOW-RELATED"/>
    <property type="match status" value="1"/>
</dbReference>
<dbReference type="CTD" id="100119523"/>
<reference evidence="6 7" key="1">
    <citation type="submission" date="2025-04" db="UniProtKB">
        <authorList>
            <consortium name="RefSeq"/>
        </authorList>
    </citation>
    <scope>IDENTIFICATION</scope>
    <source>
        <tissue evidence="6 7">Whole body</tissue>
    </source>
</reference>
<name>A0A6J0B4X3_NEOLC</name>
<protein>
    <submittedName>
        <fullName evidence="6 7">Protein yellow-like</fullName>
    </submittedName>
</protein>
<evidence type="ECO:0000256" key="4">
    <source>
        <dbReference type="ARBA" id="ARBA00022729"/>
    </source>
</evidence>
<accession>A0A6J0B4X3</accession>
<comment type="subcellular location">
    <subcellularLocation>
        <location evidence="1">Secreted</location>
    </subcellularLocation>
</comment>
<comment type="similarity">
    <text evidence="2">Belongs to the major royal jelly protein family.</text>
</comment>
<organism evidence="5 6">
    <name type="scientific">Neodiprion lecontei</name>
    <name type="common">Redheaded pine sawfly</name>
    <dbReference type="NCBI Taxonomy" id="441921"/>
    <lineage>
        <taxon>Eukaryota</taxon>
        <taxon>Metazoa</taxon>
        <taxon>Ecdysozoa</taxon>
        <taxon>Arthropoda</taxon>
        <taxon>Hexapoda</taxon>
        <taxon>Insecta</taxon>
        <taxon>Pterygota</taxon>
        <taxon>Neoptera</taxon>
        <taxon>Endopterygota</taxon>
        <taxon>Hymenoptera</taxon>
        <taxon>Tenthredinoidea</taxon>
        <taxon>Diprionidae</taxon>
        <taxon>Diprioninae</taxon>
        <taxon>Neodiprion</taxon>
    </lineage>
</organism>
<dbReference type="Proteomes" id="UP000829291">
    <property type="component" value="Chromosome 2"/>
</dbReference>
<dbReference type="FunFam" id="2.120.10.30:FF:000045">
    <property type="entry name" value="Blast:Protein yellow"/>
    <property type="match status" value="1"/>
</dbReference>
<gene>
    <name evidence="6 7" type="primary">LOC107216515</name>
</gene>
<dbReference type="GO" id="GO:0005576">
    <property type="term" value="C:extracellular region"/>
    <property type="evidence" value="ECO:0007669"/>
    <property type="project" value="UniProtKB-SubCell"/>
</dbReference>
<dbReference type="OrthoDB" id="7776143at2759"/>
<keyword evidence="5" id="KW-1185">Reference proteome</keyword>
<sequence length="563" mass="64581">MTRKAKNTERDLASTGWIYKWSPGENARSPGTYFHELDQAAWTNPAIFKYHEEFLQNNRGKLRNASGKGSMANVIPWLMSMSLIGAQNFGNLPGPGTVSQDLLPPPKSPGYYSAPNHVNTDAVYQVPSPALRSIINVQTEEYSTAHKFIPPENNGYNDEYSGPAMEQIYSWRTVDFEFDSELSRQRAIDAGHYELENALPLGIEVWKDKIFLTLPRWKKGIPATLATVPRYSREKSPKLRPYPNWAWHDPENCAGLTSVFRVQVDQCDRLWVLDSGQTDIMSDPQQVCPPELFIFDLKTDRLLKKYTLPKKYVKQDSLYSNLAVDIRAGECEHAFAYLADVWRFGIVVYDLFKDKSFRIEHHFFFPDPLSSRYELHGLHFQWTDGIFGLSLSPVDVNNDRTLFFHPMSSFREFAVSTSVLRDEKTAEDNPEMFIPIGKPRAKYCGHSSGSAMDRNGVMFFNMVTRDSIWCWDSRKEYIPQNLGVIGQSNVSLVFPNDIKVDHEPDQSMWALSNKLPMYLYGKLDPHDINYRLFRANVKEAIKNTICDPNYVVPPSEHSYDETC</sequence>
<evidence type="ECO:0000313" key="7">
    <source>
        <dbReference type="RefSeq" id="XP_015509213.1"/>
    </source>
</evidence>
<keyword evidence="3" id="KW-0964">Secreted</keyword>
<keyword evidence="4" id="KW-0732">Signal</keyword>
<dbReference type="InterPro" id="IPR011042">
    <property type="entry name" value="6-blade_b-propeller_TolB-like"/>
</dbReference>
<dbReference type="PRINTS" id="PR01366">
    <property type="entry name" value="ROYALJELLY"/>
</dbReference>
<dbReference type="Gene3D" id="2.120.10.30">
    <property type="entry name" value="TolB, C-terminal domain"/>
    <property type="match status" value="1"/>
</dbReference>